<dbReference type="EMBL" id="JAULSV010000005">
    <property type="protein sequence ID" value="KAK0643122.1"/>
    <property type="molecule type" value="Genomic_DNA"/>
</dbReference>
<keyword evidence="2" id="KW-1133">Transmembrane helix</keyword>
<evidence type="ECO:0000256" key="1">
    <source>
        <dbReference type="SAM" id="MobiDB-lite"/>
    </source>
</evidence>
<protein>
    <submittedName>
        <fullName evidence="3">Uncharacterized protein</fullName>
    </submittedName>
</protein>
<accession>A0AA39Y1G0</accession>
<proteinExistence type="predicted"/>
<dbReference type="Proteomes" id="UP001174936">
    <property type="component" value="Unassembled WGS sequence"/>
</dbReference>
<evidence type="ECO:0000313" key="4">
    <source>
        <dbReference type="Proteomes" id="UP001174936"/>
    </source>
</evidence>
<keyword evidence="2" id="KW-0812">Transmembrane</keyword>
<feature type="transmembrane region" description="Helical" evidence="2">
    <location>
        <begin position="486"/>
        <end position="507"/>
    </location>
</feature>
<feature type="transmembrane region" description="Helical" evidence="2">
    <location>
        <begin position="601"/>
        <end position="620"/>
    </location>
</feature>
<dbReference type="InterPro" id="IPR021840">
    <property type="entry name" value="DUF3433"/>
</dbReference>
<feature type="region of interest" description="Disordered" evidence="1">
    <location>
        <begin position="1"/>
        <end position="88"/>
    </location>
</feature>
<feature type="transmembrane region" description="Helical" evidence="2">
    <location>
        <begin position="439"/>
        <end position="466"/>
    </location>
</feature>
<reference evidence="3" key="1">
    <citation type="submission" date="2023-06" db="EMBL/GenBank/DDBJ databases">
        <title>Genome-scale phylogeny and comparative genomics of the fungal order Sordariales.</title>
        <authorList>
            <consortium name="Lawrence Berkeley National Laboratory"/>
            <person name="Hensen N."/>
            <person name="Bonometti L."/>
            <person name="Westerberg I."/>
            <person name="Brannstrom I.O."/>
            <person name="Guillou S."/>
            <person name="Cros-Aarteil S."/>
            <person name="Calhoun S."/>
            <person name="Haridas S."/>
            <person name="Kuo A."/>
            <person name="Mondo S."/>
            <person name="Pangilinan J."/>
            <person name="Riley R."/>
            <person name="Labutti K."/>
            <person name="Andreopoulos B."/>
            <person name="Lipzen A."/>
            <person name="Chen C."/>
            <person name="Yanf M."/>
            <person name="Daum C."/>
            <person name="Ng V."/>
            <person name="Clum A."/>
            <person name="Steindorff A."/>
            <person name="Ohm R."/>
            <person name="Martin F."/>
            <person name="Silar P."/>
            <person name="Natvig D."/>
            <person name="Lalanne C."/>
            <person name="Gautier V."/>
            <person name="Ament-Velasquez S.L."/>
            <person name="Kruys A."/>
            <person name="Hutchinson M.I."/>
            <person name="Powell A.J."/>
            <person name="Barry K."/>
            <person name="Miller A.N."/>
            <person name="Grigoriev I.V."/>
            <person name="Debuchy R."/>
            <person name="Gladieux P."/>
            <person name="Thoren M.H."/>
            <person name="Johannesson H."/>
        </authorList>
    </citation>
    <scope>NUCLEOTIDE SEQUENCE</scope>
    <source>
        <strain evidence="3">SMH2532-1</strain>
    </source>
</reference>
<evidence type="ECO:0000313" key="3">
    <source>
        <dbReference type="EMBL" id="KAK0643122.1"/>
    </source>
</evidence>
<gene>
    <name evidence="3" type="ORF">B0T16DRAFT_415372</name>
</gene>
<feature type="transmembrane region" description="Helical" evidence="2">
    <location>
        <begin position="370"/>
        <end position="388"/>
    </location>
</feature>
<feature type="region of interest" description="Disordered" evidence="1">
    <location>
        <begin position="107"/>
        <end position="144"/>
    </location>
</feature>
<name>A0AA39Y1G0_9PEZI</name>
<sequence length="879" mass="96569">MDQFHPPRRPPLQQSASSNSLSRISDVSDFADLDIPLRPRPSLVSLPSHDNLRDNLRDNLTAQPPSAGPVVRPDSDPVDGHTYGAPRSGWSAYTSYQGSGNYEAVPLVGGSGDSTSPPRRQPSRSFAHATPVRRHHGPIPEEEDGIDLGLIQSAAPIGEDEAPGSPLIQNSGEAFDLSSVLGPATSADEAFLKRLQEQEAQGTLTGGLGVGIKAEAVLTESDLIASSPLLEKAPLGRSFSVARSLSRKKTVKELGQNTANKKGKVIEVIMEEDPRKSEVDLSVMAGPDALPGSAGSGTMRQATFPSRTEKTQVFYPQPNWRPFSMRAPYLLMLIVLSIGLGGVQEALFQISEQKPLVAFHSPSDIPVGEYFAFKFVPTLVAVSYGVLWQVTDFEVKRLEAFYQLSKENGAIAAESINVDYITYFSFFRPIRAFYCKHHAVAVSGIASLFANTLVPTLSAACIVLSPDRETRTRFPDGEKTVRIHHVWSRFLTATLFVIAALGAVLFYQLQKRRSGLLGDVKGIAGLASMAVVSHILMDFKDMDVATHQDIHHKLENHRYVLRNSSLAPDDVNPISKQERDRYQKNHLSENPQPLMLRAPGIIPYIGAIVLFMILIPVFLFSPATTITDKAPWVMTALAVCIKLGWGGLETDVRMMEPYYILSRRHAPPKTLTLDYTAMPFGWVALQGLLNRHWIVFTVCFGTVMAEFLTVLVTSLATVEGRVFIELIKGGGSDSEPESSDETAAGAGINSGQETPKSFWVSLVLAMLILAYMGVVAGVVFVRRRKVFLPRQPTTIASVLAYIHQSKMLYDFVGTAKFSNAEMVRKLEGLKKTYGLGWFQGRDGQSHCGVDEEELLSGYKFGYDYSRATKPWEEEQVNWL</sequence>
<dbReference type="PANTHER" id="PTHR37544:SF3">
    <property type="entry name" value="SPRAY"/>
    <property type="match status" value="1"/>
</dbReference>
<dbReference type="AlphaFoldDB" id="A0AA39Y1G0"/>
<evidence type="ECO:0000256" key="2">
    <source>
        <dbReference type="SAM" id="Phobius"/>
    </source>
</evidence>
<comment type="caution">
    <text evidence="3">The sequence shown here is derived from an EMBL/GenBank/DDBJ whole genome shotgun (WGS) entry which is preliminary data.</text>
</comment>
<keyword evidence="4" id="KW-1185">Reference proteome</keyword>
<feature type="compositionally biased region" description="Polar residues" evidence="1">
    <location>
        <begin position="12"/>
        <end position="25"/>
    </location>
</feature>
<dbReference type="Pfam" id="PF11915">
    <property type="entry name" value="DUF3433"/>
    <property type="match status" value="2"/>
</dbReference>
<feature type="transmembrane region" description="Helical" evidence="2">
    <location>
        <begin position="693"/>
        <end position="716"/>
    </location>
</feature>
<organism evidence="3 4">
    <name type="scientific">Cercophora newfieldiana</name>
    <dbReference type="NCBI Taxonomy" id="92897"/>
    <lineage>
        <taxon>Eukaryota</taxon>
        <taxon>Fungi</taxon>
        <taxon>Dikarya</taxon>
        <taxon>Ascomycota</taxon>
        <taxon>Pezizomycotina</taxon>
        <taxon>Sordariomycetes</taxon>
        <taxon>Sordariomycetidae</taxon>
        <taxon>Sordariales</taxon>
        <taxon>Lasiosphaeriaceae</taxon>
        <taxon>Cercophora</taxon>
    </lineage>
</organism>
<feature type="transmembrane region" description="Helical" evidence="2">
    <location>
        <begin position="329"/>
        <end position="350"/>
    </location>
</feature>
<feature type="transmembrane region" description="Helical" evidence="2">
    <location>
        <begin position="758"/>
        <end position="781"/>
    </location>
</feature>
<dbReference type="PANTHER" id="PTHR37544">
    <property type="entry name" value="SPRAY-RELATED"/>
    <property type="match status" value="1"/>
</dbReference>
<keyword evidence="2" id="KW-0472">Membrane</keyword>